<keyword evidence="6" id="KW-0560">Oxidoreductase</keyword>
<evidence type="ECO:0000256" key="3">
    <source>
        <dbReference type="ARBA" id="ARBA00022692"/>
    </source>
</evidence>
<evidence type="ECO:0000256" key="2">
    <source>
        <dbReference type="ARBA" id="ARBA00004141"/>
    </source>
</evidence>
<name>A0A2A5WZD4_9GAMM</name>
<feature type="transmembrane region" description="Helical" evidence="12">
    <location>
        <begin position="275"/>
        <end position="293"/>
    </location>
</feature>
<dbReference type="GO" id="GO:0016020">
    <property type="term" value="C:membrane"/>
    <property type="evidence" value="ECO:0007669"/>
    <property type="project" value="UniProtKB-SubCell"/>
</dbReference>
<feature type="transmembrane region" description="Helical" evidence="12">
    <location>
        <begin position="214"/>
        <end position="231"/>
    </location>
</feature>
<dbReference type="PANTHER" id="PTHR23289:SF2">
    <property type="entry name" value="CYTOCHROME C OXIDASE ASSEMBLY PROTEIN COX15 HOMOLOG"/>
    <property type="match status" value="1"/>
</dbReference>
<organism evidence="13 14">
    <name type="scientific">OM182 bacterium MED-G24</name>
    <dbReference type="NCBI Taxonomy" id="1986255"/>
    <lineage>
        <taxon>Bacteria</taxon>
        <taxon>Pseudomonadati</taxon>
        <taxon>Pseudomonadota</taxon>
        <taxon>Gammaproteobacteria</taxon>
        <taxon>OMG group</taxon>
        <taxon>OM182 clade</taxon>
    </lineage>
</organism>
<accession>A0A2A5WZD4</accession>
<evidence type="ECO:0000256" key="10">
    <source>
        <dbReference type="ARBA" id="ARBA00044501"/>
    </source>
</evidence>
<keyword evidence="4" id="KW-0479">Metal-binding</keyword>
<dbReference type="GO" id="GO:0016653">
    <property type="term" value="F:oxidoreductase activity, acting on NAD(P)H, heme protein as acceptor"/>
    <property type="evidence" value="ECO:0007669"/>
    <property type="project" value="TreeGrafter"/>
</dbReference>
<comment type="catalytic activity">
    <reaction evidence="11">
        <text>Fe(II)-heme o + 2 A + H2O = Fe(II)-heme a + 2 AH2</text>
        <dbReference type="Rhea" id="RHEA:63388"/>
        <dbReference type="ChEBI" id="CHEBI:13193"/>
        <dbReference type="ChEBI" id="CHEBI:15377"/>
        <dbReference type="ChEBI" id="CHEBI:17499"/>
        <dbReference type="ChEBI" id="CHEBI:60530"/>
        <dbReference type="ChEBI" id="CHEBI:61715"/>
        <dbReference type="EC" id="1.17.99.9"/>
    </reaction>
    <physiologicalReaction direction="left-to-right" evidence="11">
        <dbReference type="Rhea" id="RHEA:63389"/>
    </physiologicalReaction>
</comment>
<dbReference type="HAMAP" id="MF_01665">
    <property type="entry name" value="HemeA_synth_type2"/>
    <property type="match status" value="1"/>
</dbReference>
<evidence type="ECO:0000256" key="8">
    <source>
        <dbReference type="ARBA" id="ARBA00023133"/>
    </source>
</evidence>
<dbReference type="InterPro" id="IPR003780">
    <property type="entry name" value="COX15/CtaA_fam"/>
</dbReference>
<evidence type="ECO:0000313" key="14">
    <source>
        <dbReference type="Proteomes" id="UP000219327"/>
    </source>
</evidence>
<gene>
    <name evidence="13" type="ORF">CNE99_00780</name>
</gene>
<evidence type="ECO:0000256" key="5">
    <source>
        <dbReference type="ARBA" id="ARBA00022989"/>
    </source>
</evidence>
<comment type="caution">
    <text evidence="13">The sequence shown here is derived from an EMBL/GenBank/DDBJ whole genome shotgun (WGS) entry which is preliminary data.</text>
</comment>
<evidence type="ECO:0000256" key="4">
    <source>
        <dbReference type="ARBA" id="ARBA00022723"/>
    </source>
</evidence>
<evidence type="ECO:0000256" key="12">
    <source>
        <dbReference type="SAM" id="Phobius"/>
    </source>
</evidence>
<reference evidence="13 14" key="1">
    <citation type="submission" date="2017-08" db="EMBL/GenBank/DDBJ databases">
        <title>Fine stratification of microbial communities through a metagenomic profile of the photic zone.</title>
        <authorList>
            <person name="Haro-Moreno J.M."/>
            <person name="Lopez-Perez M."/>
            <person name="De La Torre J."/>
            <person name="Picazo A."/>
            <person name="Camacho A."/>
            <person name="Rodriguez-Valera F."/>
        </authorList>
    </citation>
    <scope>NUCLEOTIDE SEQUENCE [LARGE SCALE GENOMIC DNA]</scope>
    <source>
        <strain evidence="13">MED-G24</strain>
    </source>
</reference>
<keyword evidence="7" id="KW-0408">Iron</keyword>
<feature type="transmembrane region" description="Helical" evidence="12">
    <location>
        <begin position="302"/>
        <end position="325"/>
    </location>
</feature>
<feature type="transmembrane region" description="Helical" evidence="12">
    <location>
        <begin position="159"/>
        <end position="178"/>
    </location>
</feature>
<dbReference type="GO" id="GO:0046872">
    <property type="term" value="F:metal ion binding"/>
    <property type="evidence" value="ECO:0007669"/>
    <property type="project" value="UniProtKB-KW"/>
</dbReference>
<evidence type="ECO:0000256" key="7">
    <source>
        <dbReference type="ARBA" id="ARBA00023004"/>
    </source>
</evidence>
<comment type="pathway">
    <text evidence="10">Porphyrin-containing compound metabolism; heme A biosynthesis; heme A from heme O: step 1/1.</text>
</comment>
<protein>
    <submittedName>
        <fullName evidence="13">Heme A synthase</fullName>
    </submittedName>
</protein>
<dbReference type="InterPro" id="IPR023754">
    <property type="entry name" value="HemeA_Synthase_type2"/>
</dbReference>
<feature type="transmembrane region" description="Helical" evidence="12">
    <location>
        <begin position="99"/>
        <end position="117"/>
    </location>
</feature>
<comment type="cofactor">
    <cofactor evidence="1">
        <name>heme b</name>
        <dbReference type="ChEBI" id="CHEBI:60344"/>
    </cofactor>
</comment>
<dbReference type="EMBL" id="NTKD01000002">
    <property type="protein sequence ID" value="PDH41900.1"/>
    <property type="molecule type" value="Genomic_DNA"/>
</dbReference>
<sequence length="372" mass="41481">MNTSRGLTASSQIVVAWLLITCATIFGMVIVGGVTRLTGSGLSMVDWQPIMGILPPMNDADWQALFLAYQQFPEYQLYNRDMNLDGFKQIFYWEYAHRVLGRVIGLLFFLPMLILWVSQQLASWIKPHLVIALVLGGLQGLMGWYMVKSGLVDDARVSHYRLAAHLLLAMGLMAYIYWLTLRSMGVHRGIQPRFAAQVGTGPLMGVPERGLRPLVLVVLGLLGVQLLYGAFTAGSHAGYGYNTFPLMHDRWIAEAVMQMNPWWHNLTESTATIQFIHRWLAVALVVAIAWLWWRARRINRALMWSSAALLAAVLVQFMMGVLTLIKVVPLGLASAHQGGACVVLLATVHVLHLVFYDGTANEQEASHQVTVE</sequence>
<evidence type="ECO:0000256" key="6">
    <source>
        <dbReference type="ARBA" id="ARBA00023002"/>
    </source>
</evidence>
<feature type="transmembrane region" description="Helical" evidence="12">
    <location>
        <begin position="12"/>
        <end position="34"/>
    </location>
</feature>
<evidence type="ECO:0000313" key="13">
    <source>
        <dbReference type="EMBL" id="PDH41900.1"/>
    </source>
</evidence>
<keyword evidence="9 12" id="KW-0472">Membrane</keyword>
<evidence type="ECO:0000256" key="11">
    <source>
        <dbReference type="ARBA" id="ARBA00048044"/>
    </source>
</evidence>
<dbReference type="GO" id="GO:0120547">
    <property type="term" value="F:heme A synthase activity"/>
    <property type="evidence" value="ECO:0007669"/>
    <property type="project" value="UniProtKB-EC"/>
</dbReference>
<keyword evidence="8" id="KW-0350">Heme biosynthesis</keyword>
<dbReference type="GO" id="GO:0006784">
    <property type="term" value="P:heme A biosynthetic process"/>
    <property type="evidence" value="ECO:0007669"/>
    <property type="project" value="InterPro"/>
</dbReference>
<dbReference type="PANTHER" id="PTHR23289">
    <property type="entry name" value="CYTOCHROME C OXIDASE ASSEMBLY PROTEIN COX15"/>
    <property type="match status" value="1"/>
</dbReference>
<evidence type="ECO:0000256" key="1">
    <source>
        <dbReference type="ARBA" id="ARBA00001970"/>
    </source>
</evidence>
<keyword evidence="5 12" id="KW-1133">Transmembrane helix</keyword>
<comment type="subcellular location">
    <subcellularLocation>
        <location evidence="2">Membrane</location>
        <topology evidence="2">Multi-pass membrane protein</topology>
    </subcellularLocation>
</comment>
<evidence type="ECO:0000256" key="9">
    <source>
        <dbReference type="ARBA" id="ARBA00023136"/>
    </source>
</evidence>
<proteinExistence type="inferred from homology"/>
<feature type="transmembrane region" description="Helical" evidence="12">
    <location>
        <begin position="129"/>
        <end position="147"/>
    </location>
</feature>
<dbReference type="Pfam" id="PF02628">
    <property type="entry name" value="COX15-CtaA"/>
    <property type="match status" value="1"/>
</dbReference>
<dbReference type="AlphaFoldDB" id="A0A2A5WZD4"/>
<feature type="transmembrane region" description="Helical" evidence="12">
    <location>
        <begin position="337"/>
        <end position="356"/>
    </location>
</feature>
<dbReference type="Proteomes" id="UP000219327">
    <property type="component" value="Unassembled WGS sequence"/>
</dbReference>
<keyword evidence="3 12" id="KW-0812">Transmembrane</keyword>